<feature type="region of interest" description="Disordered" evidence="6">
    <location>
        <begin position="1"/>
        <end position="54"/>
    </location>
</feature>
<evidence type="ECO:0000256" key="1">
    <source>
        <dbReference type="ARBA" id="ARBA00004123"/>
    </source>
</evidence>
<feature type="region of interest" description="Disordered" evidence="6">
    <location>
        <begin position="83"/>
        <end position="103"/>
    </location>
</feature>
<dbReference type="OrthoDB" id="10444640at2759"/>
<evidence type="ECO:0000256" key="5">
    <source>
        <dbReference type="ARBA" id="ARBA00023242"/>
    </source>
</evidence>
<evidence type="ECO:0000313" key="8">
    <source>
        <dbReference type="Proteomes" id="UP000193642"/>
    </source>
</evidence>
<keyword evidence="4" id="KW-0508">mRNA splicing</keyword>
<evidence type="ECO:0000313" key="7">
    <source>
        <dbReference type="EMBL" id="ORY42278.1"/>
    </source>
</evidence>
<name>A0A1Y2C5G5_9FUNG</name>
<reference evidence="7 8" key="1">
    <citation type="submission" date="2016-07" db="EMBL/GenBank/DDBJ databases">
        <title>Pervasive Adenine N6-methylation of Active Genes in Fungi.</title>
        <authorList>
            <consortium name="DOE Joint Genome Institute"/>
            <person name="Mondo S.J."/>
            <person name="Dannebaum R.O."/>
            <person name="Kuo R.C."/>
            <person name="Labutti K."/>
            <person name="Haridas S."/>
            <person name="Kuo A."/>
            <person name="Salamov A."/>
            <person name="Ahrendt S.R."/>
            <person name="Lipzen A."/>
            <person name="Sullivan W."/>
            <person name="Andreopoulos W.B."/>
            <person name="Clum A."/>
            <person name="Lindquist E."/>
            <person name="Daum C."/>
            <person name="Ramamoorthy G.K."/>
            <person name="Gryganskyi A."/>
            <person name="Culley D."/>
            <person name="Magnuson J.K."/>
            <person name="James T.Y."/>
            <person name="O'Malley M.A."/>
            <person name="Stajich J.E."/>
            <person name="Spatafora J.W."/>
            <person name="Visel A."/>
            <person name="Grigoriev I.V."/>
        </authorList>
    </citation>
    <scope>NUCLEOTIDE SEQUENCE [LARGE SCALE GENOMIC DNA]</scope>
    <source>
        <strain evidence="7 8">JEL800</strain>
    </source>
</reference>
<evidence type="ECO:0000256" key="2">
    <source>
        <dbReference type="ARBA" id="ARBA00010313"/>
    </source>
</evidence>
<comment type="similarity">
    <text evidence="2">Belongs to the fl(2)d family.</text>
</comment>
<dbReference type="Proteomes" id="UP000193642">
    <property type="component" value="Unassembled WGS sequence"/>
</dbReference>
<dbReference type="AlphaFoldDB" id="A0A1Y2C5G5"/>
<keyword evidence="5" id="KW-0539">Nucleus</keyword>
<accession>A0A1Y2C5G5</accession>
<keyword evidence="3" id="KW-0507">mRNA processing</keyword>
<evidence type="ECO:0000256" key="3">
    <source>
        <dbReference type="ARBA" id="ARBA00022664"/>
    </source>
</evidence>
<comment type="caution">
    <text evidence="7">The sequence shown here is derived from an EMBL/GenBank/DDBJ whole genome shotgun (WGS) entry which is preliminary data.</text>
</comment>
<organism evidence="7 8">
    <name type="scientific">Rhizoclosmatium globosum</name>
    <dbReference type="NCBI Taxonomy" id="329046"/>
    <lineage>
        <taxon>Eukaryota</taxon>
        <taxon>Fungi</taxon>
        <taxon>Fungi incertae sedis</taxon>
        <taxon>Chytridiomycota</taxon>
        <taxon>Chytridiomycota incertae sedis</taxon>
        <taxon>Chytridiomycetes</taxon>
        <taxon>Chytridiales</taxon>
        <taxon>Chytriomycetaceae</taxon>
        <taxon>Rhizoclosmatium</taxon>
    </lineage>
</organism>
<proteinExistence type="inferred from homology"/>
<dbReference type="GO" id="GO:0005634">
    <property type="term" value="C:nucleus"/>
    <property type="evidence" value="ECO:0007669"/>
    <property type="project" value="UniProtKB-SubCell"/>
</dbReference>
<dbReference type="Pfam" id="PF17098">
    <property type="entry name" value="Wtap"/>
    <property type="match status" value="1"/>
</dbReference>
<comment type="subcellular location">
    <subcellularLocation>
        <location evidence="1">Nucleus</location>
    </subcellularLocation>
</comment>
<dbReference type="GO" id="GO:0008380">
    <property type="term" value="P:RNA splicing"/>
    <property type="evidence" value="ECO:0007669"/>
    <property type="project" value="UniProtKB-KW"/>
</dbReference>
<feature type="compositionally biased region" description="Polar residues" evidence="6">
    <location>
        <begin position="22"/>
        <end position="54"/>
    </location>
</feature>
<gene>
    <name evidence="7" type="ORF">BCR33DRAFT_718455</name>
</gene>
<dbReference type="GO" id="GO:0006397">
    <property type="term" value="P:mRNA processing"/>
    <property type="evidence" value="ECO:0007669"/>
    <property type="project" value="UniProtKB-KW"/>
</dbReference>
<dbReference type="GO" id="GO:0016556">
    <property type="term" value="P:mRNA modification"/>
    <property type="evidence" value="ECO:0007669"/>
    <property type="project" value="InterPro"/>
</dbReference>
<evidence type="ECO:0000256" key="6">
    <source>
        <dbReference type="SAM" id="MobiDB-lite"/>
    </source>
</evidence>
<dbReference type="GO" id="GO:0000381">
    <property type="term" value="P:regulation of alternative mRNA splicing, via spliceosome"/>
    <property type="evidence" value="ECO:0007669"/>
    <property type="project" value="InterPro"/>
</dbReference>
<sequence>MSSTPTNQSKPPQFQRPAALFTTPSSKPGQPSQVSYSPRTHSQNGQPIQSHTYTDQEQTINQLKEMIMQKTAECERLKAQLSSNRSDATFSTPTRLPNATTVPERETELDYSIAELLVSLKREVEEKSEAIKLLQQKLQATAFTTESVAGKRLTSLVSLLEVENKALLSHLSEDSRVEYLQAQLAHMRVENLALRCKLQETEVLAESLDAELEKNSKV</sequence>
<keyword evidence="8" id="KW-1185">Reference proteome</keyword>
<feature type="compositionally biased region" description="Polar residues" evidence="6">
    <location>
        <begin position="1"/>
        <end position="12"/>
    </location>
</feature>
<dbReference type="InterPro" id="IPR033757">
    <property type="entry name" value="WTAP"/>
</dbReference>
<feature type="compositionally biased region" description="Polar residues" evidence="6">
    <location>
        <begin position="83"/>
        <end position="101"/>
    </location>
</feature>
<dbReference type="EMBL" id="MCGO01000029">
    <property type="protein sequence ID" value="ORY42278.1"/>
    <property type="molecule type" value="Genomic_DNA"/>
</dbReference>
<dbReference type="STRING" id="329046.A0A1Y2C5G5"/>
<protein>
    <submittedName>
        <fullName evidence="7">Uncharacterized protein</fullName>
    </submittedName>
</protein>
<evidence type="ECO:0000256" key="4">
    <source>
        <dbReference type="ARBA" id="ARBA00023187"/>
    </source>
</evidence>